<accession>A0ABS8X9D2</accession>
<reference evidence="8 9" key="1">
    <citation type="journal article" date="2024" name="Pathogens">
        <title>Characterization of a Novel Species of Legionella Isolated from a Healthcare Facility: Legionella resiliens sp. nov.</title>
        <authorList>
            <person name="Cristino S."/>
            <person name="Pascale M.R."/>
            <person name="Marino F."/>
            <person name="Derelitto C."/>
            <person name="Salaris S."/>
            <person name="Orsini M."/>
            <person name="Squarzoni S."/>
            <person name="Grottola A."/>
            <person name="Girolamini L."/>
        </authorList>
    </citation>
    <scope>NUCLEOTIDE SEQUENCE [LARGE SCALE GENOMIC DNA]</scope>
    <source>
        <strain evidence="8 9">8cVS16</strain>
    </source>
</reference>
<dbReference type="InterPro" id="IPR009662">
    <property type="entry name" value="Malonate_deCO2ase_dsu"/>
</dbReference>
<dbReference type="InterPro" id="IPR011762">
    <property type="entry name" value="COA_CT_N"/>
</dbReference>
<feature type="modified residue" description="O-(phosphoribosyl dephospho-coenzyme A)serine" evidence="5">
    <location>
        <position position="27"/>
    </location>
</feature>
<dbReference type="InterPro" id="IPR023439">
    <property type="entry name" value="Mal_deCO2ase/Cit_lyase_ACP"/>
</dbReference>
<dbReference type="Gene3D" id="3.90.226.10">
    <property type="entry name" value="2-enoyl-CoA Hydratase, Chain A, domain 1"/>
    <property type="match status" value="1"/>
</dbReference>
<dbReference type="SUPFAM" id="SSF52096">
    <property type="entry name" value="ClpP/crotonase"/>
    <property type="match status" value="1"/>
</dbReference>
<comment type="function">
    <text evidence="5">Subunit of malonate decarboxylase, it is an acyl carrier protein to which acetyl and malonyl thioester residues are bound via a 2'-(5''-phosphoribosyl)-3'-dephospho-CoA prosthetic group and turn over during the catalytic mechanism.</text>
</comment>
<dbReference type="GO" id="GO:0016829">
    <property type="term" value="F:lyase activity"/>
    <property type="evidence" value="ECO:0007669"/>
    <property type="project" value="UniProtKB-KW"/>
</dbReference>
<comment type="PTM">
    <text evidence="5">Covalently binds the prosthetic group of malonate decarboxylase.</text>
</comment>
<dbReference type="PROSITE" id="PS50980">
    <property type="entry name" value="COA_CT_NTER"/>
    <property type="match status" value="1"/>
</dbReference>
<evidence type="ECO:0000313" key="8">
    <source>
        <dbReference type="EMBL" id="MCE3533742.1"/>
    </source>
</evidence>
<keyword evidence="8" id="KW-0456">Lyase</keyword>
<keyword evidence="3 5" id="KW-0597">Phosphoprotein</keyword>
<comment type="caution">
    <text evidence="8">The sequence shown here is derived from an EMBL/GenBank/DDBJ whole genome shotgun (WGS) entry which is preliminary data.</text>
</comment>
<evidence type="ECO:0000256" key="3">
    <source>
        <dbReference type="ARBA" id="ARBA00022553"/>
    </source>
</evidence>
<feature type="domain" description="CoA carboxyltransferase N-terminal" evidence="7">
    <location>
        <begin position="79"/>
        <end position="339"/>
    </location>
</feature>
<dbReference type="Proteomes" id="UP001320170">
    <property type="component" value="Unassembled WGS sequence"/>
</dbReference>
<dbReference type="EMBL" id="JAJTND010000005">
    <property type="protein sequence ID" value="MCE3533742.1"/>
    <property type="molecule type" value="Genomic_DNA"/>
</dbReference>
<dbReference type="NCBIfam" id="TIGR03133">
    <property type="entry name" value="malonate_beta"/>
    <property type="match status" value="1"/>
</dbReference>
<comment type="similarity">
    <text evidence="5">Belongs to the MdcC family.</text>
</comment>
<evidence type="ECO:0000259" key="7">
    <source>
        <dbReference type="PROSITE" id="PS50980"/>
    </source>
</evidence>
<dbReference type="RefSeq" id="WP_232891275.1">
    <property type="nucleotide sequence ID" value="NZ_JAJSPM010000009.1"/>
</dbReference>
<dbReference type="NCBIfam" id="NF005530">
    <property type="entry name" value="PRK07189.1"/>
    <property type="match status" value="1"/>
</dbReference>
<keyword evidence="9" id="KW-1185">Reference proteome</keyword>
<dbReference type="Pfam" id="PF06857">
    <property type="entry name" value="ACP"/>
    <property type="match status" value="1"/>
</dbReference>
<evidence type="ECO:0000256" key="5">
    <source>
        <dbReference type="HAMAP-Rule" id="MF_00710"/>
    </source>
</evidence>
<evidence type="ECO:0000256" key="2">
    <source>
        <dbReference type="ARBA" id="ARBA00022490"/>
    </source>
</evidence>
<keyword evidence="4" id="KW-0808">Transferase</keyword>
<dbReference type="HAMAP" id="MF_00710">
    <property type="entry name" value="Malonate_deCO2ase_dsu"/>
    <property type="match status" value="1"/>
</dbReference>
<organism evidence="8 9">
    <name type="scientific">Legionella resiliens</name>
    <dbReference type="NCBI Taxonomy" id="2905958"/>
    <lineage>
        <taxon>Bacteria</taxon>
        <taxon>Pseudomonadati</taxon>
        <taxon>Pseudomonadota</taxon>
        <taxon>Gammaproteobacteria</taxon>
        <taxon>Legionellales</taxon>
        <taxon>Legionellaceae</taxon>
        <taxon>Legionella</taxon>
    </lineage>
</organism>
<sequence>MENMEFRFTLPGKRVHGKKTVCGVVGSGNLEVIIEENTTSETIFMIQTAVDHYKPVWKMVIGDFVNQHKPVGLQFTLNDNGAIPAVVLLRLAQALEEFQGNYKIGNNYEGLSARERIQVIFDKDSFTEWLADEKLYSPYLAALGLPGEADDGIVIGSALLQKNKVLVAAQQKDFMGGGVGEIHGAKLTGLFKAAIAIQAKAVILLIDSGGVRLHEANAGEISISETIRAVFEARHQGITTIGVVCGKNGAFGGMGIISACLDYLVINELGRIGVSGPEVIQAVAGIKAFNSQDRALVWRVYGGKTRYLQDVAQSYVGSDVTAIRTQLISALDKNVPLDLNSLKQKQTLLKKRFQDTQGYQEEGTYLTKVAPKYAVTLFDMGEQEFLKAAKNIKKKLVIHCRLRAPRLQSI</sequence>
<evidence type="ECO:0000256" key="6">
    <source>
        <dbReference type="NCBIfam" id="TIGR03130"/>
    </source>
</evidence>
<evidence type="ECO:0000256" key="4">
    <source>
        <dbReference type="ARBA" id="ARBA00022679"/>
    </source>
</evidence>
<dbReference type="InterPro" id="IPR017556">
    <property type="entry name" value="Malonate_beta"/>
</dbReference>
<evidence type="ECO:0000256" key="1">
    <source>
        <dbReference type="ARBA" id="ARBA00004496"/>
    </source>
</evidence>
<dbReference type="InterPro" id="IPR029045">
    <property type="entry name" value="ClpP/crotonase-like_dom_sf"/>
</dbReference>
<dbReference type="InterPro" id="IPR034733">
    <property type="entry name" value="AcCoA_carboxyl_beta"/>
</dbReference>
<name>A0ABS8X9D2_9GAMM</name>
<dbReference type="PANTHER" id="PTHR42995">
    <property type="entry name" value="ACETYL-COENZYME A CARBOXYLASE CARBOXYL TRANSFERASE SUBUNIT BETA, CHLOROPLASTIC"/>
    <property type="match status" value="1"/>
</dbReference>
<comment type="subcellular location">
    <subcellularLocation>
        <location evidence="1 5">Cytoplasm</location>
    </subcellularLocation>
</comment>
<keyword evidence="2 5" id="KW-0963">Cytoplasm</keyword>
<dbReference type="NCBIfam" id="TIGR03130">
    <property type="entry name" value="malonate_delta"/>
    <property type="match status" value="1"/>
</dbReference>
<protein>
    <recommendedName>
        <fullName evidence="5 6">Malonate decarboxylase acyl carrier protein</fullName>
    </recommendedName>
    <alternativeName>
        <fullName evidence="5">Malonate decarboxylase subunit delta</fullName>
    </alternativeName>
</protein>
<gene>
    <name evidence="5" type="primary">mdcC</name>
    <name evidence="8" type="ORF">LXO92_15330</name>
</gene>
<proteinExistence type="inferred from homology"/>
<dbReference type="Pfam" id="PF01039">
    <property type="entry name" value="Carboxyl_trans"/>
    <property type="match status" value="1"/>
</dbReference>
<evidence type="ECO:0000313" key="9">
    <source>
        <dbReference type="Proteomes" id="UP001320170"/>
    </source>
</evidence>
<dbReference type="PANTHER" id="PTHR42995:SF1">
    <property type="entry name" value="MALONATE DECARBOXYLASE BETA SUBUNIT"/>
    <property type="match status" value="1"/>
</dbReference>